<dbReference type="Proteomes" id="UP000053825">
    <property type="component" value="Unassembled WGS sequence"/>
</dbReference>
<feature type="non-terminal residue" evidence="1">
    <location>
        <position position="1"/>
    </location>
</feature>
<evidence type="ECO:0008006" key="3">
    <source>
        <dbReference type="Google" id="ProtNLM"/>
    </source>
</evidence>
<proteinExistence type="predicted"/>
<reference evidence="1 2" key="1">
    <citation type="submission" date="2015-07" db="EMBL/GenBank/DDBJ databases">
        <title>The genome of Habropoda laboriosa.</title>
        <authorList>
            <person name="Pan H."/>
            <person name="Kapheim K."/>
        </authorList>
    </citation>
    <scope>NUCLEOTIDE SEQUENCE [LARGE SCALE GENOMIC DNA]</scope>
    <source>
        <strain evidence="1">0110345459</strain>
    </source>
</reference>
<dbReference type="EMBL" id="KQ414790">
    <property type="protein sequence ID" value="KOC60770.1"/>
    <property type="molecule type" value="Genomic_DNA"/>
</dbReference>
<keyword evidence="2" id="KW-1185">Reference proteome</keyword>
<protein>
    <recommendedName>
        <fullName evidence="3">Histone-lysine N-methyltransferase SETMAR</fullName>
    </recommendedName>
</protein>
<accession>A0A0L7QQ63</accession>
<evidence type="ECO:0000313" key="2">
    <source>
        <dbReference type="Proteomes" id="UP000053825"/>
    </source>
</evidence>
<dbReference type="AlphaFoldDB" id="A0A0L7QQ63"/>
<name>A0A0L7QQ63_9HYME</name>
<evidence type="ECO:0000313" key="1">
    <source>
        <dbReference type="EMBL" id="KOC60770.1"/>
    </source>
</evidence>
<organism evidence="1 2">
    <name type="scientific">Habropoda laboriosa</name>
    <dbReference type="NCBI Taxonomy" id="597456"/>
    <lineage>
        <taxon>Eukaryota</taxon>
        <taxon>Metazoa</taxon>
        <taxon>Ecdysozoa</taxon>
        <taxon>Arthropoda</taxon>
        <taxon>Hexapoda</taxon>
        <taxon>Insecta</taxon>
        <taxon>Pterygota</taxon>
        <taxon>Neoptera</taxon>
        <taxon>Endopterygota</taxon>
        <taxon>Hymenoptera</taxon>
        <taxon>Apocrita</taxon>
        <taxon>Aculeata</taxon>
        <taxon>Apoidea</taxon>
        <taxon>Anthophila</taxon>
        <taxon>Apidae</taxon>
        <taxon>Habropoda</taxon>
    </lineage>
</organism>
<sequence length="64" mass="7702">NPWILHLENIPVHTTLYIREFLTGKEITLVFPKLRQALRGTRFDEIDNIEDNNVHYWSIGNPRW</sequence>
<gene>
    <name evidence="1" type="ORF">WH47_06916</name>
</gene>